<keyword evidence="1" id="KW-0472">Membrane</keyword>
<dbReference type="RefSeq" id="WP_125968724.1">
    <property type="nucleotide sequence ID" value="NZ_QXGK01000015.1"/>
</dbReference>
<keyword evidence="4" id="KW-1185">Reference proteome</keyword>
<dbReference type="SUPFAM" id="SSF53300">
    <property type="entry name" value="vWA-like"/>
    <property type="match status" value="1"/>
</dbReference>
<evidence type="ECO:0000259" key="2">
    <source>
        <dbReference type="PROSITE" id="PS50234"/>
    </source>
</evidence>
<dbReference type="InterPro" id="IPR002035">
    <property type="entry name" value="VWF_A"/>
</dbReference>
<dbReference type="Proteomes" id="UP000287470">
    <property type="component" value="Unassembled WGS sequence"/>
</dbReference>
<dbReference type="Gene3D" id="3.40.50.410">
    <property type="entry name" value="von Willebrand factor, type A domain"/>
    <property type="match status" value="1"/>
</dbReference>
<keyword evidence="1" id="KW-1133">Transmembrane helix</keyword>
<name>A0A430FPD2_9BIFI</name>
<feature type="domain" description="VWFA" evidence="2">
    <location>
        <begin position="103"/>
        <end position="315"/>
    </location>
</feature>
<dbReference type="AlphaFoldDB" id="A0A430FPD2"/>
<dbReference type="PROSITE" id="PS50234">
    <property type="entry name" value="VWFA"/>
    <property type="match status" value="1"/>
</dbReference>
<protein>
    <submittedName>
        <fullName evidence="3">VWA domain-containing protein</fullName>
    </submittedName>
</protein>
<comment type="caution">
    <text evidence="3">The sequence shown here is derived from an EMBL/GenBank/DDBJ whole genome shotgun (WGS) entry which is preliminary data.</text>
</comment>
<sequence>MTLSWQWPWAAPAAALGAIAFVALVVAGHALHARRHASADAPAPVFSLDDDLATERAAMLMRRWRRLTRAAAAMLAVVLALAVALLARPSVIAGGEERSARRDIVLCLDVSGSTLPYDREVLETYQSLVSRFQGERIGLSIFNSTSRTVFPLTDDYDLVADQLRQAVETLRGVETQEDIDAMSDEQYQRIADWLEGTQNRRNATSLIGDGVVSCAAMLPGFAYGSATGAQSARHRAASIVLATDNVVSGDPSYTLAEALDLVHGAGITVDGLFSGPKSSESDETTTQMRDLIEAHDGTFLTQSDGTTVESLVREIDRRRIARDESDVKAAVVDAPGWWTLALALALAGFVAFAWRSRR</sequence>
<proteinExistence type="predicted"/>
<evidence type="ECO:0000256" key="1">
    <source>
        <dbReference type="SAM" id="Phobius"/>
    </source>
</evidence>
<organism evidence="3 4">
    <name type="scientific">Bifidobacterium samirii</name>
    <dbReference type="NCBI Taxonomy" id="2306974"/>
    <lineage>
        <taxon>Bacteria</taxon>
        <taxon>Bacillati</taxon>
        <taxon>Actinomycetota</taxon>
        <taxon>Actinomycetes</taxon>
        <taxon>Bifidobacteriales</taxon>
        <taxon>Bifidobacteriaceae</taxon>
        <taxon>Bifidobacterium</taxon>
    </lineage>
</organism>
<feature type="transmembrane region" description="Helical" evidence="1">
    <location>
        <begin position="336"/>
        <end position="354"/>
    </location>
</feature>
<accession>A0A430FPD2</accession>
<dbReference type="EMBL" id="QXGK01000015">
    <property type="protein sequence ID" value="RSX54692.1"/>
    <property type="molecule type" value="Genomic_DNA"/>
</dbReference>
<feature type="transmembrane region" description="Helical" evidence="1">
    <location>
        <begin position="67"/>
        <end position="87"/>
    </location>
</feature>
<dbReference type="Pfam" id="PF13519">
    <property type="entry name" value="VWA_2"/>
    <property type="match status" value="1"/>
</dbReference>
<evidence type="ECO:0000313" key="4">
    <source>
        <dbReference type="Proteomes" id="UP000287470"/>
    </source>
</evidence>
<dbReference type="InterPro" id="IPR036465">
    <property type="entry name" value="vWFA_dom_sf"/>
</dbReference>
<dbReference type="OrthoDB" id="4623238at2"/>
<feature type="transmembrane region" description="Helical" evidence="1">
    <location>
        <begin position="6"/>
        <end position="27"/>
    </location>
</feature>
<reference evidence="3 4" key="1">
    <citation type="submission" date="2018-09" db="EMBL/GenBank/DDBJ databases">
        <title>Characterization of the phylogenetic diversity of five novel species belonging to the genus Bifidobacterium.</title>
        <authorList>
            <person name="Lugli G.A."/>
            <person name="Duranti S."/>
            <person name="Milani C."/>
        </authorList>
    </citation>
    <scope>NUCLEOTIDE SEQUENCE [LARGE SCALE GENOMIC DNA]</scope>
    <source>
        <strain evidence="3 4">2033B</strain>
    </source>
</reference>
<keyword evidence="1" id="KW-0812">Transmembrane</keyword>
<evidence type="ECO:0000313" key="3">
    <source>
        <dbReference type="EMBL" id="RSX54692.1"/>
    </source>
</evidence>
<gene>
    <name evidence="3" type="ORF">D2E24_1462</name>
</gene>